<dbReference type="Proteomes" id="UP001651880">
    <property type="component" value="Unassembled WGS sequence"/>
</dbReference>
<feature type="domain" description="SLH" evidence="3">
    <location>
        <begin position="446"/>
        <end position="519"/>
    </location>
</feature>
<proteinExistence type="predicted"/>
<evidence type="ECO:0000259" key="3">
    <source>
        <dbReference type="PROSITE" id="PS51272"/>
    </source>
</evidence>
<feature type="signal peptide" evidence="2">
    <location>
        <begin position="1"/>
        <end position="19"/>
    </location>
</feature>
<evidence type="ECO:0000313" key="5">
    <source>
        <dbReference type="Proteomes" id="UP001651880"/>
    </source>
</evidence>
<evidence type="ECO:0000256" key="1">
    <source>
        <dbReference type="ARBA" id="ARBA00022737"/>
    </source>
</evidence>
<protein>
    <submittedName>
        <fullName evidence="4">S-layer homology domain-containing protein</fullName>
    </submittedName>
</protein>
<keyword evidence="1" id="KW-0677">Repeat</keyword>
<keyword evidence="5" id="KW-1185">Reference proteome</keyword>
<accession>A0ABT1NDM8</accession>
<evidence type="ECO:0000313" key="4">
    <source>
        <dbReference type="EMBL" id="MCQ1529349.1"/>
    </source>
</evidence>
<dbReference type="Pfam" id="PF00395">
    <property type="entry name" value="SLH"/>
    <property type="match status" value="2"/>
</dbReference>
<comment type="caution">
    <text evidence="4">The sequence shown here is derived from an EMBL/GenBank/DDBJ whole genome shotgun (WGS) entry which is preliminary data.</text>
</comment>
<feature type="chain" id="PRO_5046231549" evidence="2">
    <location>
        <begin position="20"/>
        <end position="656"/>
    </location>
</feature>
<sequence>MHRKISTILLAMIMICAMAVTLRADIEPPVSFGAPEHFGVGYYISDSLYFTFSVPEDMRDYIERRAADDPDNKQSFSPHFQIDYKIDNGSWHHIPGWDSPKTMPNSRNSNYFTFANGKRYVDSDRWSMTGIFEEEESFKQFEEQGWDYLKSHFITFRVRFAESFDYGETYTLSPWSKEFILSANIKADYNKLINHAPTLLYADLKATASGEPYFDIKLEKHPGDVQDLHSMSGSSVRAEIWMRRAGDKDFKFIRYEWVNSELLHVEASDYFSVDNSKQSYEDEGYEIKVCYALDLRRYKPAGIDSTTSVDIYGPFSNVISHNMPAWSEASTWAAAELKKADEYGLIPDSLKGADMTKPITREEFAELAVKLYEKTTNMTAVAASPNPFTDTANAEILKAFKLGITTGTSATTFAPKALTNREQVATMLSRAIRVMAPGEDFSAAGAPSFTDEKDISPWASEHVKFMSKNGIIKGADGKFMPKAITTAQTAAGYATTTREQAIAMSVRSYEQFKDISTAAPSGSSTNSVAGTWVLGTLSGGTFNAVSGKYEGGASGLGQIYTFKGDGTYTALVIWSNAMYLTGSYSVKDGVLTLTDRVAEESDDDGKSWSAEEKLPDSWAYFNSIIEGSEKYLLIGQEGAAPPLVDKANALKYKLKE</sequence>
<dbReference type="PROSITE" id="PS51272">
    <property type="entry name" value="SLH"/>
    <property type="match status" value="2"/>
</dbReference>
<evidence type="ECO:0000256" key="2">
    <source>
        <dbReference type="SAM" id="SignalP"/>
    </source>
</evidence>
<dbReference type="InterPro" id="IPR001119">
    <property type="entry name" value="SLH_dom"/>
</dbReference>
<dbReference type="EMBL" id="JAJEKE010000004">
    <property type="protein sequence ID" value="MCQ1529349.1"/>
    <property type="molecule type" value="Genomic_DNA"/>
</dbReference>
<keyword evidence="2" id="KW-0732">Signal</keyword>
<organism evidence="4 5">
    <name type="scientific">Lutispora saccharofermentans</name>
    <dbReference type="NCBI Taxonomy" id="3024236"/>
    <lineage>
        <taxon>Bacteria</taxon>
        <taxon>Bacillati</taxon>
        <taxon>Bacillota</taxon>
        <taxon>Clostridia</taxon>
        <taxon>Lutisporales</taxon>
        <taxon>Lutisporaceae</taxon>
        <taxon>Lutispora</taxon>
    </lineage>
</organism>
<gene>
    <name evidence="4" type="ORF">LJD61_07255</name>
</gene>
<dbReference type="RefSeq" id="WP_255226865.1">
    <property type="nucleotide sequence ID" value="NZ_JAJEKE010000004.1"/>
</dbReference>
<reference evidence="4 5" key="1">
    <citation type="submission" date="2021-10" db="EMBL/GenBank/DDBJ databases">
        <title>Lutispora strain m25 sp. nov., a thermophilic, non-spore-forming bacterium isolated from a lab-scale methanogenic bioreactor digesting anaerobic sludge.</title>
        <authorList>
            <person name="El Houari A."/>
            <person name="Mcdonald J."/>
        </authorList>
    </citation>
    <scope>NUCLEOTIDE SEQUENCE [LARGE SCALE GENOMIC DNA]</scope>
    <source>
        <strain evidence="5">m25</strain>
    </source>
</reference>
<feature type="domain" description="SLH" evidence="3">
    <location>
        <begin position="379"/>
        <end position="442"/>
    </location>
</feature>
<name>A0ABT1NDM8_9FIRM</name>